<evidence type="ECO:0000256" key="1">
    <source>
        <dbReference type="ARBA" id="ARBA00004651"/>
    </source>
</evidence>
<keyword evidence="2" id="KW-1003">Cell membrane</keyword>
<dbReference type="Proteomes" id="UP001234916">
    <property type="component" value="Chromosome"/>
</dbReference>
<dbReference type="PANTHER" id="PTHR30485">
    <property type="entry name" value="NI/FE-HYDROGENASE 1 B-TYPE CYTOCHROME SUBUNIT"/>
    <property type="match status" value="1"/>
</dbReference>
<evidence type="ECO:0000256" key="6">
    <source>
        <dbReference type="SAM" id="Phobius"/>
    </source>
</evidence>
<name>A0AA49FMX4_9PROT</name>
<dbReference type="KEGG" id="npv:OHM77_05115"/>
<proteinExistence type="predicted"/>
<dbReference type="GO" id="GO:0020037">
    <property type="term" value="F:heme binding"/>
    <property type="evidence" value="ECO:0007669"/>
    <property type="project" value="TreeGrafter"/>
</dbReference>
<gene>
    <name evidence="8" type="ORF">OHM77_05115</name>
</gene>
<sequence length="178" mass="19401">MEQRILVWDLPTRLFHWMLAASFVVAWITHESERLMNIHTAAGYLMLGLIGFRLLWGFVGNRHARFSSFVRGPSAMMRYLASLVGGRPEHHLGHNPAGAIAIVLLLALGVGTGVSGWLALDDLGGELFEELHEGLAGAMLAVVGLHLAGVAVSSLLHRENLVRSMITGYKKRPPECAS</sequence>
<dbReference type="GO" id="GO:0022904">
    <property type="term" value="P:respiratory electron transport chain"/>
    <property type="evidence" value="ECO:0007669"/>
    <property type="project" value="InterPro"/>
</dbReference>
<dbReference type="AlphaFoldDB" id="A0AA49FMX4"/>
<feature type="transmembrane region" description="Helical" evidence="6">
    <location>
        <begin position="97"/>
        <end position="120"/>
    </location>
</feature>
<feature type="domain" description="Cytochrome b561 bacterial/Ni-hydrogenase" evidence="7">
    <location>
        <begin position="7"/>
        <end position="168"/>
    </location>
</feature>
<dbReference type="InterPro" id="IPR016174">
    <property type="entry name" value="Di-haem_cyt_TM"/>
</dbReference>
<evidence type="ECO:0000256" key="4">
    <source>
        <dbReference type="ARBA" id="ARBA00022989"/>
    </source>
</evidence>
<evidence type="ECO:0000259" key="7">
    <source>
        <dbReference type="Pfam" id="PF01292"/>
    </source>
</evidence>
<feature type="transmembrane region" description="Helical" evidence="6">
    <location>
        <begin position="12"/>
        <end position="29"/>
    </location>
</feature>
<dbReference type="GO" id="GO:0005886">
    <property type="term" value="C:plasma membrane"/>
    <property type="evidence" value="ECO:0007669"/>
    <property type="project" value="UniProtKB-SubCell"/>
</dbReference>
<comment type="subcellular location">
    <subcellularLocation>
        <location evidence="1">Cell membrane</location>
        <topology evidence="1">Multi-pass membrane protein</topology>
    </subcellularLocation>
</comment>
<dbReference type="SUPFAM" id="SSF81342">
    <property type="entry name" value="Transmembrane di-heme cytochromes"/>
    <property type="match status" value="1"/>
</dbReference>
<keyword evidence="3 6" id="KW-0812">Transmembrane</keyword>
<feature type="transmembrane region" description="Helical" evidence="6">
    <location>
        <begin position="41"/>
        <end position="59"/>
    </location>
</feature>
<evidence type="ECO:0000256" key="2">
    <source>
        <dbReference type="ARBA" id="ARBA00022475"/>
    </source>
</evidence>
<reference evidence="8" key="1">
    <citation type="journal article" date="2023" name="Nat. Microbiol.">
        <title>Enrichment and characterization of a nitric oxide-reducing microbial community in a continuous bioreactor.</title>
        <authorList>
            <person name="Garrido-Amador P."/>
            <person name="Stortenbeker N."/>
            <person name="Wessels H.J.C.T."/>
            <person name="Speth D.R."/>
            <person name="Garcia-Heredia I."/>
            <person name="Kartal B."/>
        </authorList>
    </citation>
    <scope>NUCLEOTIDE SEQUENCE</scope>
    <source>
        <strain evidence="8">MAG1</strain>
    </source>
</reference>
<dbReference type="PANTHER" id="PTHR30485:SF2">
    <property type="entry name" value="BLL0597 PROTEIN"/>
    <property type="match status" value="1"/>
</dbReference>
<keyword evidence="5 6" id="KW-0472">Membrane</keyword>
<evidence type="ECO:0000256" key="5">
    <source>
        <dbReference type="ARBA" id="ARBA00023136"/>
    </source>
</evidence>
<dbReference type="EMBL" id="CP107246">
    <property type="protein sequence ID" value="WIM06650.1"/>
    <property type="molecule type" value="Genomic_DNA"/>
</dbReference>
<organism evidence="8">
    <name type="scientific">Candidatus Nitricoxidivorans perseverans</name>
    <dbReference type="NCBI Taxonomy" id="2975601"/>
    <lineage>
        <taxon>Bacteria</taxon>
        <taxon>Pseudomonadati</taxon>
        <taxon>Pseudomonadota</taxon>
        <taxon>Betaproteobacteria</taxon>
        <taxon>Nitrosomonadales</taxon>
        <taxon>Sterolibacteriaceae</taxon>
        <taxon>Candidatus Nitricoxidivorans</taxon>
    </lineage>
</organism>
<feature type="transmembrane region" description="Helical" evidence="6">
    <location>
        <begin position="135"/>
        <end position="156"/>
    </location>
</feature>
<dbReference type="InterPro" id="IPR011577">
    <property type="entry name" value="Cyt_b561_bac/Ni-Hgenase"/>
</dbReference>
<dbReference type="Gene3D" id="1.20.950.20">
    <property type="entry name" value="Transmembrane di-heme cytochromes, Chain C"/>
    <property type="match status" value="1"/>
</dbReference>
<dbReference type="Pfam" id="PF01292">
    <property type="entry name" value="Ni_hydr_CYTB"/>
    <property type="match status" value="1"/>
</dbReference>
<evidence type="ECO:0000256" key="3">
    <source>
        <dbReference type="ARBA" id="ARBA00022692"/>
    </source>
</evidence>
<evidence type="ECO:0000313" key="8">
    <source>
        <dbReference type="EMBL" id="WIM06650.1"/>
    </source>
</evidence>
<keyword evidence="4 6" id="KW-1133">Transmembrane helix</keyword>
<dbReference type="InterPro" id="IPR051542">
    <property type="entry name" value="Hydrogenase_cytochrome"/>
</dbReference>
<protein>
    <submittedName>
        <fullName evidence="8">Cytochrome b/b6 domain-containing protein</fullName>
    </submittedName>
</protein>
<dbReference type="GO" id="GO:0009055">
    <property type="term" value="F:electron transfer activity"/>
    <property type="evidence" value="ECO:0007669"/>
    <property type="project" value="InterPro"/>
</dbReference>
<accession>A0AA49FMX4</accession>